<sequence length="145" mass="16970">MPYGCCSKRWTLWNFFGLNLRRIIPFPMERVHVVASMDNRHRPMHFIKSDELVAGSVCGYWVPGFNDNKCKAIPDSTQLGWQTSKDKYGFKAGLQKLGQHITDADLQILMDALMIKHISPYKFKHFYNHKQLQDLDHSTKERKND</sequence>
<name>A0ACB9I472_9ASTR</name>
<dbReference type="Proteomes" id="UP001056120">
    <property type="component" value="Linkage Group LG10"/>
</dbReference>
<gene>
    <name evidence="1" type="ORF">L1987_31181</name>
</gene>
<organism evidence="1 2">
    <name type="scientific">Smallanthus sonchifolius</name>
    <dbReference type="NCBI Taxonomy" id="185202"/>
    <lineage>
        <taxon>Eukaryota</taxon>
        <taxon>Viridiplantae</taxon>
        <taxon>Streptophyta</taxon>
        <taxon>Embryophyta</taxon>
        <taxon>Tracheophyta</taxon>
        <taxon>Spermatophyta</taxon>
        <taxon>Magnoliopsida</taxon>
        <taxon>eudicotyledons</taxon>
        <taxon>Gunneridae</taxon>
        <taxon>Pentapetalae</taxon>
        <taxon>asterids</taxon>
        <taxon>campanulids</taxon>
        <taxon>Asterales</taxon>
        <taxon>Asteraceae</taxon>
        <taxon>Asteroideae</taxon>
        <taxon>Heliantheae alliance</taxon>
        <taxon>Millerieae</taxon>
        <taxon>Smallanthus</taxon>
    </lineage>
</organism>
<proteinExistence type="predicted"/>
<evidence type="ECO:0000313" key="1">
    <source>
        <dbReference type="EMBL" id="KAI3803033.1"/>
    </source>
</evidence>
<reference evidence="2" key="1">
    <citation type="journal article" date="2022" name="Mol. Ecol. Resour.">
        <title>The genomes of chicory, endive, great burdock and yacon provide insights into Asteraceae palaeo-polyploidization history and plant inulin production.</title>
        <authorList>
            <person name="Fan W."/>
            <person name="Wang S."/>
            <person name="Wang H."/>
            <person name="Wang A."/>
            <person name="Jiang F."/>
            <person name="Liu H."/>
            <person name="Zhao H."/>
            <person name="Xu D."/>
            <person name="Zhang Y."/>
        </authorList>
    </citation>
    <scope>NUCLEOTIDE SEQUENCE [LARGE SCALE GENOMIC DNA]</scope>
    <source>
        <strain evidence="2">cv. Yunnan</strain>
    </source>
</reference>
<keyword evidence="2" id="KW-1185">Reference proteome</keyword>
<evidence type="ECO:0000313" key="2">
    <source>
        <dbReference type="Proteomes" id="UP001056120"/>
    </source>
</evidence>
<dbReference type="EMBL" id="CM042027">
    <property type="protein sequence ID" value="KAI3803033.1"/>
    <property type="molecule type" value="Genomic_DNA"/>
</dbReference>
<protein>
    <submittedName>
        <fullName evidence="1">Uncharacterized protein</fullName>
    </submittedName>
</protein>
<reference evidence="1 2" key="2">
    <citation type="journal article" date="2022" name="Mol. Ecol. Resour.">
        <title>The genomes of chicory, endive, great burdock and yacon provide insights into Asteraceae paleo-polyploidization history and plant inulin production.</title>
        <authorList>
            <person name="Fan W."/>
            <person name="Wang S."/>
            <person name="Wang H."/>
            <person name="Wang A."/>
            <person name="Jiang F."/>
            <person name="Liu H."/>
            <person name="Zhao H."/>
            <person name="Xu D."/>
            <person name="Zhang Y."/>
        </authorList>
    </citation>
    <scope>NUCLEOTIDE SEQUENCE [LARGE SCALE GENOMIC DNA]</scope>
    <source>
        <strain evidence="2">cv. Yunnan</strain>
        <tissue evidence="1">Leaves</tissue>
    </source>
</reference>
<comment type="caution">
    <text evidence="1">The sequence shown here is derived from an EMBL/GenBank/DDBJ whole genome shotgun (WGS) entry which is preliminary data.</text>
</comment>
<accession>A0ACB9I472</accession>